<proteinExistence type="predicted"/>
<keyword evidence="2" id="KW-0238">DNA-binding</keyword>
<gene>
    <name evidence="2" type="ORF">EYF88_10725</name>
    <name evidence="1" type="ORF">SAMN06265378_106159</name>
</gene>
<reference evidence="1" key="1">
    <citation type="submission" date="2017-06" db="EMBL/GenBank/DDBJ databases">
        <authorList>
            <person name="Kim H.J."/>
            <person name="Triplett B.A."/>
        </authorList>
    </citation>
    <scope>NUCLEOTIDE SEQUENCE [LARGE SCALE GENOMIC DNA]</scope>
    <source>
        <strain evidence="1">DSM 26170</strain>
    </source>
</reference>
<evidence type="ECO:0000313" key="2">
    <source>
        <dbReference type="EMBL" id="TBN50087.1"/>
    </source>
</evidence>
<evidence type="ECO:0000313" key="4">
    <source>
        <dbReference type="Proteomes" id="UP000292859"/>
    </source>
</evidence>
<dbReference type="Proteomes" id="UP000292859">
    <property type="component" value="Unassembled WGS sequence"/>
</dbReference>
<dbReference type="GO" id="GO:0003677">
    <property type="term" value="F:DNA binding"/>
    <property type="evidence" value="ECO:0007669"/>
    <property type="project" value="UniProtKB-KW"/>
</dbReference>
<dbReference type="AlphaFoldDB" id="A0A238WWY0"/>
<evidence type="ECO:0000313" key="1">
    <source>
        <dbReference type="EMBL" id="SNR50943.1"/>
    </source>
</evidence>
<dbReference type="EMBL" id="SIRL01000006">
    <property type="protein sequence ID" value="TBN50087.1"/>
    <property type="molecule type" value="Genomic_DNA"/>
</dbReference>
<protein>
    <submittedName>
        <fullName evidence="2">AbrB/MazE/SpoVT family DNA-binding domain-containing protein</fullName>
    </submittedName>
</protein>
<dbReference type="OrthoDB" id="7161066at2"/>
<dbReference type="RefSeq" id="WP_089388189.1">
    <property type="nucleotide sequence ID" value="NZ_FZNM01000006.1"/>
</dbReference>
<sequence length="59" mass="6596">MSIVAGDTVLVDIEGGEMQMRSLSQMVARAQPILRRHVPDDISLADKLIAHRRREEEPG</sequence>
<dbReference type="Proteomes" id="UP000198409">
    <property type="component" value="Unassembled WGS sequence"/>
</dbReference>
<reference evidence="2 4" key="3">
    <citation type="submission" date="2019-02" db="EMBL/GenBank/DDBJ databases">
        <authorList>
            <person name="Zhang G."/>
        </authorList>
    </citation>
    <scope>NUCLEOTIDE SEQUENCE [LARGE SCALE GENOMIC DNA]</scope>
    <source>
        <strain evidence="2 4">CMB17</strain>
    </source>
</reference>
<keyword evidence="4" id="KW-1185">Reference proteome</keyword>
<organism evidence="1 3">
    <name type="scientific">Paracoccus sediminis</name>
    <dbReference type="NCBI Taxonomy" id="1214787"/>
    <lineage>
        <taxon>Bacteria</taxon>
        <taxon>Pseudomonadati</taxon>
        <taxon>Pseudomonadota</taxon>
        <taxon>Alphaproteobacteria</taxon>
        <taxon>Rhodobacterales</taxon>
        <taxon>Paracoccaceae</taxon>
        <taxon>Paracoccus</taxon>
    </lineage>
</organism>
<reference evidence="3" key="2">
    <citation type="submission" date="2017-06" db="EMBL/GenBank/DDBJ databases">
        <authorList>
            <person name="Varghese N."/>
            <person name="Submissions S."/>
        </authorList>
    </citation>
    <scope>NUCLEOTIDE SEQUENCE [LARGE SCALE GENOMIC DNA]</scope>
    <source>
        <strain evidence="3">DSM 26170</strain>
    </source>
</reference>
<name>A0A238WWY0_9RHOB</name>
<accession>A0A238WWY0</accession>
<evidence type="ECO:0000313" key="3">
    <source>
        <dbReference type="Proteomes" id="UP000198409"/>
    </source>
</evidence>
<dbReference type="EMBL" id="FZNM01000006">
    <property type="protein sequence ID" value="SNR50943.1"/>
    <property type="molecule type" value="Genomic_DNA"/>
</dbReference>